<accession>A0A9Q1RL21</accession>
<evidence type="ECO:0000256" key="11">
    <source>
        <dbReference type="SAM" id="MobiDB-lite"/>
    </source>
</evidence>
<reference evidence="19" key="1">
    <citation type="journal article" date="2023" name="Proc. Natl. Acad. Sci. U.S.A.">
        <title>Genomic and structural basis for evolution of tropane alkaloid biosynthesis.</title>
        <authorList>
            <person name="Wanga Y.-J."/>
            <person name="Taina T."/>
            <person name="Yua J.-Y."/>
            <person name="Lia J."/>
            <person name="Xua B."/>
            <person name="Chenc J."/>
            <person name="D'Auriad J.C."/>
            <person name="Huanga J.-P."/>
            <person name="Huanga S.-X."/>
        </authorList>
    </citation>
    <scope>NUCLEOTIDE SEQUENCE [LARGE SCALE GENOMIC DNA]</scope>
    <source>
        <strain evidence="19">cv. KIB-2019</strain>
    </source>
</reference>
<evidence type="ECO:0000259" key="15">
    <source>
        <dbReference type="Pfam" id="PF07731"/>
    </source>
</evidence>
<evidence type="ECO:0000256" key="1">
    <source>
        <dbReference type="ARBA" id="ARBA00001947"/>
    </source>
</evidence>
<evidence type="ECO:0000313" key="19">
    <source>
        <dbReference type="Proteomes" id="UP001152561"/>
    </source>
</evidence>
<keyword evidence="8" id="KW-0325">Glycoprotein</keyword>
<evidence type="ECO:0000259" key="14">
    <source>
        <dbReference type="Pfam" id="PF00394"/>
    </source>
</evidence>
<dbReference type="Proteomes" id="UP001152561">
    <property type="component" value="Unassembled WGS sequence"/>
</dbReference>
<dbReference type="Gene3D" id="3.90.180.10">
    <property type="entry name" value="Medium-chain alcohol dehydrogenases, catalytic domain"/>
    <property type="match status" value="1"/>
</dbReference>
<dbReference type="SUPFAM" id="SSF51735">
    <property type="entry name" value="NAD(P)-binding Rossmann-fold domains"/>
    <property type="match status" value="1"/>
</dbReference>
<evidence type="ECO:0000313" key="18">
    <source>
        <dbReference type="EMBL" id="KAJ8561314.1"/>
    </source>
</evidence>
<feature type="domain" description="Alcohol dehydrogenase-like C-terminal" evidence="13">
    <location>
        <begin position="1025"/>
        <end position="1151"/>
    </location>
</feature>
<dbReference type="GO" id="GO:0005829">
    <property type="term" value="C:cytosol"/>
    <property type="evidence" value="ECO:0007669"/>
    <property type="project" value="TreeGrafter"/>
</dbReference>
<name>A0A9Q1RL21_9SOLA</name>
<dbReference type="InterPro" id="IPR001117">
    <property type="entry name" value="Cu-oxidase_2nd"/>
</dbReference>
<evidence type="ECO:0000256" key="12">
    <source>
        <dbReference type="SAM" id="SignalP"/>
    </source>
</evidence>
<evidence type="ECO:0000256" key="6">
    <source>
        <dbReference type="ARBA" id="ARBA00023002"/>
    </source>
</evidence>
<dbReference type="AlphaFoldDB" id="A0A9Q1RL21"/>
<feature type="region of interest" description="Disordered" evidence="11">
    <location>
        <begin position="567"/>
        <end position="620"/>
    </location>
</feature>
<evidence type="ECO:0000256" key="10">
    <source>
        <dbReference type="RuleBase" id="RU361277"/>
    </source>
</evidence>
<evidence type="ECO:0000256" key="9">
    <source>
        <dbReference type="ARBA" id="ARBA00060764"/>
    </source>
</evidence>
<evidence type="ECO:0000256" key="4">
    <source>
        <dbReference type="ARBA" id="ARBA00022723"/>
    </source>
</evidence>
<feature type="domain" description="Plastocyanin-like" evidence="14">
    <location>
        <begin position="159"/>
        <end position="296"/>
    </location>
</feature>
<feature type="signal peptide" evidence="12">
    <location>
        <begin position="1"/>
        <end position="22"/>
    </location>
</feature>
<keyword evidence="19" id="KW-1185">Reference proteome</keyword>
<dbReference type="PANTHER" id="PTHR43880">
    <property type="entry name" value="ALCOHOL DEHYDROGENASE"/>
    <property type="match status" value="1"/>
</dbReference>
<keyword evidence="6" id="KW-0560">Oxidoreductase</keyword>
<feature type="compositionally biased region" description="Basic and acidic residues" evidence="11">
    <location>
        <begin position="584"/>
        <end position="603"/>
    </location>
</feature>
<feature type="chain" id="PRO_5040125191" evidence="12">
    <location>
        <begin position="23"/>
        <end position="1169"/>
    </location>
</feature>
<dbReference type="InterPro" id="IPR008972">
    <property type="entry name" value="Cupredoxin"/>
</dbReference>
<dbReference type="Pfam" id="PF07731">
    <property type="entry name" value="Cu-oxidase_2"/>
    <property type="match status" value="1"/>
</dbReference>
<dbReference type="InterPro" id="IPR013154">
    <property type="entry name" value="ADH-like_N"/>
</dbReference>
<proteinExistence type="inferred from homology"/>
<evidence type="ECO:0000256" key="3">
    <source>
        <dbReference type="ARBA" id="ARBA00011738"/>
    </source>
</evidence>
<keyword evidence="7" id="KW-0520">NAD</keyword>
<keyword evidence="4 10" id="KW-0479">Metal-binding</keyword>
<keyword evidence="12" id="KW-0732">Signal</keyword>
<dbReference type="CDD" id="cd13872">
    <property type="entry name" value="CuRO_2_AAO_like_1"/>
    <property type="match status" value="1"/>
</dbReference>
<evidence type="ECO:0000259" key="13">
    <source>
        <dbReference type="Pfam" id="PF00107"/>
    </source>
</evidence>
<dbReference type="GO" id="GO:0051903">
    <property type="term" value="F:S-(hydroxymethyl)glutathione dehydrogenase [NAD(P)+] activity"/>
    <property type="evidence" value="ECO:0007669"/>
    <property type="project" value="TreeGrafter"/>
</dbReference>
<dbReference type="EMBL" id="JAJAGQ010000006">
    <property type="protein sequence ID" value="KAJ8561314.1"/>
    <property type="molecule type" value="Genomic_DNA"/>
</dbReference>
<dbReference type="PROSITE" id="PS00059">
    <property type="entry name" value="ADH_ZINC"/>
    <property type="match status" value="1"/>
</dbReference>
<feature type="domain" description="Alcohol dehydrogenase-like N-terminal" evidence="17">
    <location>
        <begin position="842"/>
        <end position="979"/>
    </location>
</feature>
<evidence type="ECO:0000256" key="5">
    <source>
        <dbReference type="ARBA" id="ARBA00022833"/>
    </source>
</evidence>
<dbReference type="InterPro" id="IPR013149">
    <property type="entry name" value="ADH-like_C"/>
</dbReference>
<dbReference type="InterPro" id="IPR034271">
    <property type="entry name" value="CuRO_2_AO-like"/>
</dbReference>
<comment type="similarity">
    <text evidence="2">Belongs to the multicopper oxidase family.</text>
</comment>
<dbReference type="FunFam" id="2.60.40.420:FF:000012">
    <property type="entry name" value="Monocopper oxidase-like protein"/>
    <property type="match status" value="1"/>
</dbReference>
<evidence type="ECO:0000256" key="2">
    <source>
        <dbReference type="ARBA" id="ARBA00010609"/>
    </source>
</evidence>
<organism evidence="18 19">
    <name type="scientific">Anisodus acutangulus</name>
    <dbReference type="NCBI Taxonomy" id="402998"/>
    <lineage>
        <taxon>Eukaryota</taxon>
        <taxon>Viridiplantae</taxon>
        <taxon>Streptophyta</taxon>
        <taxon>Embryophyta</taxon>
        <taxon>Tracheophyta</taxon>
        <taxon>Spermatophyta</taxon>
        <taxon>Magnoliopsida</taxon>
        <taxon>eudicotyledons</taxon>
        <taxon>Gunneridae</taxon>
        <taxon>Pentapetalae</taxon>
        <taxon>asterids</taxon>
        <taxon>lamiids</taxon>
        <taxon>Solanales</taxon>
        <taxon>Solanaceae</taxon>
        <taxon>Solanoideae</taxon>
        <taxon>Hyoscyameae</taxon>
        <taxon>Anisodus</taxon>
    </lineage>
</organism>
<dbReference type="Pfam" id="PF00394">
    <property type="entry name" value="Cu-oxidase"/>
    <property type="match status" value="1"/>
</dbReference>
<dbReference type="Gene3D" id="2.60.40.420">
    <property type="entry name" value="Cupredoxins - blue copper proteins"/>
    <property type="match status" value="3"/>
</dbReference>
<evidence type="ECO:0000256" key="8">
    <source>
        <dbReference type="ARBA" id="ARBA00023180"/>
    </source>
</evidence>
<dbReference type="InterPro" id="IPR036291">
    <property type="entry name" value="NAD(P)-bd_dom_sf"/>
</dbReference>
<dbReference type="SUPFAM" id="SSF49503">
    <property type="entry name" value="Cupredoxins"/>
    <property type="match status" value="3"/>
</dbReference>
<dbReference type="SUPFAM" id="SSF50129">
    <property type="entry name" value="GroES-like"/>
    <property type="match status" value="1"/>
</dbReference>
<dbReference type="Pfam" id="PF00107">
    <property type="entry name" value="ADH_zinc_N"/>
    <property type="match status" value="1"/>
</dbReference>
<dbReference type="InterPro" id="IPR011707">
    <property type="entry name" value="Cu-oxidase-like_N"/>
</dbReference>
<evidence type="ECO:0000259" key="16">
    <source>
        <dbReference type="Pfam" id="PF07732"/>
    </source>
</evidence>
<dbReference type="FunFam" id="3.40.50.720:FF:000003">
    <property type="entry name" value="S-(hydroxymethyl)glutathione dehydrogenase"/>
    <property type="match status" value="1"/>
</dbReference>
<dbReference type="PANTHER" id="PTHR43880:SF7">
    <property type="entry name" value="ALCOHOL DEHYDROGENASE-LIKE 7"/>
    <property type="match status" value="1"/>
</dbReference>
<dbReference type="GO" id="GO:0005507">
    <property type="term" value="F:copper ion binding"/>
    <property type="evidence" value="ECO:0007669"/>
    <property type="project" value="InterPro"/>
</dbReference>
<gene>
    <name evidence="18" type="ORF">K7X08_027504</name>
</gene>
<dbReference type="Gene3D" id="3.40.50.720">
    <property type="entry name" value="NAD(P)-binding Rossmann-like Domain"/>
    <property type="match status" value="1"/>
</dbReference>
<dbReference type="CDD" id="cd13846">
    <property type="entry name" value="CuRO_1_AAO_like_1"/>
    <property type="match status" value="1"/>
</dbReference>
<dbReference type="Pfam" id="PF07732">
    <property type="entry name" value="Cu-oxidase_3"/>
    <property type="match status" value="1"/>
</dbReference>
<protein>
    <submittedName>
        <fullName evidence="18">Uncharacterized protein</fullName>
    </submittedName>
</protein>
<dbReference type="InterPro" id="IPR011032">
    <property type="entry name" value="GroES-like_sf"/>
</dbReference>
<comment type="caution">
    <text evidence="18">The sequence shown here is derived from an EMBL/GenBank/DDBJ whole genome shotgun (WGS) entry which is preliminary data.</text>
</comment>
<comment type="subunit">
    <text evidence="3">Homodimer.</text>
</comment>
<evidence type="ECO:0000259" key="17">
    <source>
        <dbReference type="Pfam" id="PF08240"/>
    </source>
</evidence>
<dbReference type="InterPro" id="IPR002328">
    <property type="entry name" value="ADH_Zn_CS"/>
</dbReference>
<sequence>MQLKQAVALLLVALLVVNTVVAESPYRFFEWNVTYGTISPLGVPQQGILINGQFPGPDIISVTNDNVIVNVFNRLDEPFLLSWNGVQNRRNSFEDGVWGTTCPIPPGKNFTYTLQMKDQIGSFYYFPSLGFHKAAGGFGSIRIFSGPYVPVPLPAYSGDFIVLIGDWYKTNHTNLRAILDRGHKLPFPDGILINGRGPNGASFTVEQGNTYRLRISNVGLENSLNFRIEGHNMTLVEVEGTHTMQETYSSLDVHVGQSYSVLITADKAPKDYYIVVSSRFTSKVLTTTGVLHYSNSNTPVSGPLPSGPTIEVGWSLYQARSIRINLTANGPRPNPQGSYHYGMINTSRTIRLATSAGQVNRQQRYAVNSVSFEPTDTPLKLADYFKIGGFRPGNIPDAPTGGGIHLDTSVLQTDYRTFIEIVFENKERIVQSWHIAGYNFWVVGMDGGRWTPASRNQYNLRDAVSRCTTQVYPRSWTAIYIALDNVGMWNLRSEFWARRYLGQQLYMRVRAENPTGYTSSDLEAMPVLSTASKNVRLSSPYRVGPPRSLSPTLDEFAVDTSAIGLREGASPSHPALDYGLNRVRGRDDERSERQRILPDDANQHPDIPVKSSMNKGIDRNGLGDRLAVKMWQHTEEEEFNWEDMSPTLADQSPFNDLSTSVRHPQSIRMRPGVDSQHTVPLLPENVPQLSQRHLTGEGSGISSATGESKHPLISSLAADGHTWRPPYVPPRMNPTFDSSVQDIRVATGRAPGVPWPPTNVHNTQSLASKPAVLPHNHIRSPFEVKNASNSVVNHSLDSLDMASTQAELSKTAGKPIHCKAAVARKAGEPLVIEEIIVAPPKSREVRLKIICTSLCHIDVTFWKLKICNFTRIKEFPGCFLRILGHEAFGVVESVGEDVRGLEEGDSVVPIFLPDCTECLDYCTSKKSNNCSKFQFKISPWMLRDGTSRFTTVDGETLYHFPSVSSFTEYTVVDIANVKKIDPCVPLNRACLFSCGVSTDELRSRCCPENRNVEPGSTVVIFGLGAIGLAVAEGARISGATRSIGVDINSDKLEIGRQFGVTDFVNSNSYEDKPISQVINETTNGGADYCFECVGLGTLVQEAYACCRKGRGKTIVLGVDKPGAELTFKSFDVLHSGKTLMGSLFGSLKPKSDIPLVKRYLDKELQLDNL</sequence>
<dbReference type="InterPro" id="IPR011706">
    <property type="entry name" value="Cu-oxidase_C"/>
</dbReference>
<keyword evidence="5 10" id="KW-0862">Zinc</keyword>
<feature type="domain" description="Plastocyanin-like" evidence="16">
    <location>
        <begin position="32"/>
        <end position="144"/>
    </location>
</feature>
<dbReference type="Pfam" id="PF08240">
    <property type="entry name" value="ADH_N"/>
    <property type="match status" value="1"/>
</dbReference>
<dbReference type="OrthoDB" id="2129491at2759"/>
<feature type="domain" description="Plastocyanin-like" evidence="15">
    <location>
        <begin position="377"/>
        <end position="512"/>
    </location>
</feature>
<dbReference type="InterPro" id="IPR034273">
    <property type="entry name" value="CuRO_1_AAO-like"/>
</dbReference>
<comment type="cofactor">
    <cofactor evidence="1 10">
        <name>Zn(2+)</name>
        <dbReference type="ChEBI" id="CHEBI:29105"/>
    </cofactor>
</comment>
<evidence type="ECO:0000256" key="7">
    <source>
        <dbReference type="ARBA" id="ARBA00023027"/>
    </source>
</evidence>
<dbReference type="FunFam" id="3.90.180.10:FF:000067">
    <property type="entry name" value="alcohol dehydrogenase 1-like isoform X1"/>
    <property type="match status" value="1"/>
</dbReference>
<comment type="similarity">
    <text evidence="9">Belongs to the zinc-containing alcohol dehydrogenase family. Class-IV subfamily.</text>
</comment>
<dbReference type="GO" id="GO:0008270">
    <property type="term" value="F:zinc ion binding"/>
    <property type="evidence" value="ECO:0007669"/>
    <property type="project" value="InterPro"/>
</dbReference>
<dbReference type="GO" id="GO:0046294">
    <property type="term" value="P:formaldehyde catabolic process"/>
    <property type="evidence" value="ECO:0007669"/>
    <property type="project" value="TreeGrafter"/>
</dbReference>